<keyword evidence="2" id="KW-1185">Reference proteome</keyword>
<evidence type="ECO:0000313" key="2">
    <source>
        <dbReference type="Proteomes" id="UP000236232"/>
    </source>
</evidence>
<organism evidence="1 2">
    <name type="scientific">Pseudomonas gingeri NCPPB 3146 = LMG 5327</name>
    <dbReference type="NCBI Taxonomy" id="707248"/>
    <lineage>
        <taxon>Bacteria</taxon>
        <taxon>Pseudomonadati</taxon>
        <taxon>Pseudomonadota</taxon>
        <taxon>Gammaproteobacteria</taxon>
        <taxon>Pseudomonadales</taxon>
        <taxon>Pseudomonadaceae</taxon>
        <taxon>Pseudomonas</taxon>
    </lineage>
</organism>
<dbReference type="Proteomes" id="UP000236232">
    <property type="component" value="Unassembled WGS sequence"/>
</dbReference>
<dbReference type="InterPro" id="IPR014347">
    <property type="entry name" value="Tautomerase/MIF_sf"/>
</dbReference>
<sequence>MEPSMPNILLKIPKGAFPGDARATLVRGINEAAAIAERIPADPAKRFLCWVVIEEIEAGNWTCGSVDMTAQLVPCIARVHVPAGVLDETSRGRYVELIQQAFIAAQPADDPRQLMTSVMLNEVADGAWGANGAIWNLPAFARAAGFEHLQHLVTGQD</sequence>
<protein>
    <submittedName>
        <fullName evidence="1">Tautomerase</fullName>
    </submittedName>
</protein>
<gene>
    <name evidence="1" type="ORF">CCU68_11990</name>
</gene>
<dbReference type="EMBL" id="POWE01000074">
    <property type="protein sequence ID" value="PNQ92363.1"/>
    <property type="molecule type" value="Genomic_DNA"/>
</dbReference>
<dbReference type="Gene3D" id="3.30.429.10">
    <property type="entry name" value="Macrophage Migration Inhibitory Factor"/>
    <property type="match status" value="1"/>
</dbReference>
<evidence type="ECO:0000313" key="1">
    <source>
        <dbReference type="EMBL" id="PNQ92363.1"/>
    </source>
</evidence>
<name>A0ABX4Y5V8_9PSED</name>
<proteinExistence type="predicted"/>
<comment type="caution">
    <text evidence="1">The sequence shown here is derived from an EMBL/GenBank/DDBJ whole genome shotgun (WGS) entry which is preliminary data.</text>
</comment>
<accession>A0ABX4Y5V8</accession>
<reference evidence="1 2" key="1">
    <citation type="submission" date="2018-01" db="EMBL/GenBank/DDBJ databases">
        <title>Draft Genome Sequence of Pseudomonas gingeri NCPPB 3146 (LMG 5327), a White Line Reaction Producer.</title>
        <authorList>
            <person name="Rokni-Zadeh H."/>
            <person name="Bahrami T."/>
            <person name="Zarvandi S."/>
            <person name="Changi-Ashtiani M."/>
            <person name="De Mot R."/>
        </authorList>
    </citation>
    <scope>NUCLEOTIDE SEQUENCE [LARGE SCALE GENOMIC DNA]</scope>
    <source>
        <strain evidence="2">NCPPB 3146 \ LMG 5327</strain>
    </source>
</reference>